<evidence type="ECO:0000256" key="2">
    <source>
        <dbReference type="ARBA" id="ARBA00023015"/>
    </source>
</evidence>
<dbReference type="InterPro" id="IPR036390">
    <property type="entry name" value="WH_DNA-bd_sf"/>
</dbReference>
<dbReference type="Pfam" id="PF00126">
    <property type="entry name" value="HTH_1"/>
    <property type="match status" value="1"/>
</dbReference>
<name>A0A542DFN9_AMYCI</name>
<evidence type="ECO:0000256" key="3">
    <source>
        <dbReference type="ARBA" id="ARBA00023125"/>
    </source>
</evidence>
<feature type="domain" description="HTH lysR-type" evidence="5">
    <location>
        <begin position="3"/>
        <end position="60"/>
    </location>
</feature>
<dbReference type="GO" id="GO:0003677">
    <property type="term" value="F:DNA binding"/>
    <property type="evidence" value="ECO:0007669"/>
    <property type="project" value="UniProtKB-KW"/>
</dbReference>
<organism evidence="6 7">
    <name type="scientific">Amycolatopsis cihanbeyliensis</name>
    <dbReference type="NCBI Taxonomy" id="1128664"/>
    <lineage>
        <taxon>Bacteria</taxon>
        <taxon>Bacillati</taxon>
        <taxon>Actinomycetota</taxon>
        <taxon>Actinomycetes</taxon>
        <taxon>Pseudonocardiales</taxon>
        <taxon>Pseudonocardiaceae</taxon>
        <taxon>Amycolatopsis</taxon>
    </lineage>
</organism>
<dbReference type="RefSeq" id="WP_141996668.1">
    <property type="nucleotide sequence ID" value="NZ_VFML01000001.1"/>
</dbReference>
<dbReference type="InterPro" id="IPR005119">
    <property type="entry name" value="LysR_subst-bd"/>
</dbReference>
<evidence type="ECO:0000313" key="6">
    <source>
        <dbReference type="EMBL" id="TQJ01864.1"/>
    </source>
</evidence>
<proteinExistence type="inferred from homology"/>
<keyword evidence="7" id="KW-1185">Reference proteome</keyword>
<evidence type="ECO:0000259" key="5">
    <source>
        <dbReference type="PROSITE" id="PS50931"/>
    </source>
</evidence>
<protein>
    <submittedName>
        <fullName evidence="6">DNA-binding transcriptional LysR family regulator</fullName>
    </submittedName>
</protein>
<dbReference type="EMBL" id="VFML01000001">
    <property type="protein sequence ID" value="TQJ01864.1"/>
    <property type="molecule type" value="Genomic_DNA"/>
</dbReference>
<dbReference type="PROSITE" id="PS50931">
    <property type="entry name" value="HTH_LYSR"/>
    <property type="match status" value="1"/>
</dbReference>
<reference evidence="6 7" key="1">
    <citation type="submission" date="2019-06" db="EMBL/GenBank/DDBJ databases">
        <title>Sequencing the genomes of 1000 actinobacteria strains.</title>
        <authorList>
            <person name="Klenk H.-P."/>
        </authorList>
    </citation>
    <scope>NUCLEOTIDE SEQUENCE [LARGE SCALE GENOMIC DNA]</scope>
    <source>
        <strain evidence="6 7">DSM 45679</strain>
    </source>
</reference>
<dbReference type="OrthoDB" id="3171102at2"/>
<accession>A0A542DFN9</accession>
<dbReference type="PANTHER" id="PTHR30346:SF30">
    <property type="entry name" value="SMALL NEUTRAL PROTEASE REGULATORY PROTEIN"/>
    <property type="match status" value="1"/>
</dbReference>
<dbReference type="Proteomes" id="UP000320876">
    <property type="component" value="Unassembled WGS sequence"/>
</dbReference>
<keyword evidence="3 6" id="KW-0238">DNA-binding</keyword>
<gene>
    <name evidence="6" type="ORF">FB471_1580</name>
</gene>
<dbReference type="GO" id="GO:0003700">
    <property type="term" value="F:DNA-binding transcription factor activity"/>
    <property type="evidence" value="ECO:0007669"/>
    <property type="project" value="InterPro"/>
</dbReference>
<sequence>MDLELRHLKAVCAIAEAGSVTKAASSLGLAQPALTAQLHRIEHALGGSLFERDWRGARPTALGEVVLARARVLLPAVKGLQDEVTRLACIEGSLDHCRIGAINSPILGGLVHRFATDYPQAHVMTHTSWSVSELMDMIVAGRLDYALIGVCGTALPPSGQGVVWRSVGLDAVGVLLPEVHPLAARHAGEVELADLALTRWAATRGEGCFAECFATACARAGFAPHTIYETDVVSCLDLAQAGDAVVLCKPSLLPIPGLRALPFAGAPLRWRHLLGWHQESPAALLAERMTRYAVEAFDAAVGRNHPYAAWLEHQPGFGVAPAE</sequence>
<dbReference type="InterPro" id="IPR000847">
    <property type="entry name" value="LysR_HTH_N"/>
</dbReference>
<dbReference type="CDD" id="cd08414">
    <property type="entry name" value="PBP2_LTTR_aromatics_like"/>
    <property type="match status" value="1"/>
</dbReference>
<evidence type="ECO:0000256" key="4">
    <source>
        <dbReference type="ARBA" id="ARBA00023163"/>
    </source>
</evidence>
<dbReference type="PRINTS" id="PR00039">
    <property type="entry name" value="HTHLYSR"/>
</dbReference>
<dbReference type="SUPFAM" id="SSF46785">
    <property type="entry name" value="Winged helix' DNA-binding domain"/>
    <property type="match status" value="1"/>
</dbReference>
<dbReference type="AlphaFoldDB" id="A0A542DFN9"/>
<keyword evidence="4" id="KW-0804">Transcription</keyword>
<evidence type="ECO:0000256" key="1">
    <source>
        <dbReference type="ARBA" id="ARBA00009437"/>
    </source>
</evidence>
<dbReference type="InterPro" id="IPR036388">
    <property type="entry name" value="WH-like_DNA-bd_sf"/>
</dbReference>
<dbReference type="Gene3D" id="1.10.10.10">
    <property type="entry name" value="Winged helix-like DNA-binding domain superfamily/Winged helix DNA-binding domain"/>
    <property type="match status" value="1"/>
</dbReference>
<keyword evidence="2" id="KW-0805">Transcription regulation</keyword>
<evidence type="ECO:0000313" key="7">
    <source>
        <dbReference type="Proteomes" id="UP000320876"/>
    </source>
</evidence>
<dbReference type="PANTHER" id="PTHR30346">
    <property type="entry name" value="TRANSCRIPTIONAL DUAL REGULATOR HCAR-RELATED"/>
    <property type="match status" value="1"/>
</dbReference>
<dbReference type="GO" id="GO:0032993">
    <property type="term" value="C:protein-DNA complex"/>
    <property type="evidence" value="ECO:0007669"/>
    <property type="project" value="TreeGrafter"/>
</dbReference>
<comment type="similarity">
    <text evidence="1">Belongs to the LysR transcriptional regulatory family.</text>
</comment>
<dbReference type="Pfam" id="PF03466">
    <property type="entry name" value="LysR_substrate"/>
    <property type="match status" value="1"/>
</dbReference>
<dbReference type="SUPFAM" id="SSF53850">
    <property type="entry name" value="Periplasmic binding protein-like II"/>
    <property type="match status" value="1"/>
</dbReference>
<comment type="caution">
    <text evidence="6">The sequence shown here is derived from an EMBL/GenBank/DDBJ whole genome shotgun (WGS) entry which is preliminary data.</text>
</comment>
<dbReference type="Gene3D" id="3.40.190.290">
    <property type="match status" value="1"/>
</dbReference>